<dbReference type="AlphaFoldDB" id="V2XG94"/>
<dbReference type="HOGENOM" id="CLU_044614_2_2_1"/>
<reference evidence="2 3" key="1">
    <citation type="journal article" date="2014" name="BMC Genomics">
        <title>Genome and secretome analysis of the hemibiotrophic fungal pathogen, Moniliophthora roreri, which causes frosty pod rot disease of cacao: mechanisms of the biotrophic and necrotrophic phases.</title>
        <authorList>
            <person name="Meinhardt L.W."/>
            <person name="Costa G.G.L."/>
            <person name="Thomazella D.P.T."/>
            <person name="Teixeira P.J.P.L."/>
            <person name="Carazzolle M.F."/>
            <person name="Schuster S.C."/>
            <person name="Carlson J.E."/>
            <person name="Guiltinan M.J."/>
            <person name="Mieczkowski P."/>
            <person name="Farmer A."/>
            <person name="Ramaraj T."/>
            <person name="Crozier J."/>
            <person name="Davis R.E."/>
            <person name="Shao J."/>
            <person name="Melnick R.L."/>
            <person name="Pereira G.A.G."/>
            <person name="Bailey B.A."/>
        </authorList>
    </citation>
    <scope>NUCLEOTIDE SEQUENCE [LARGE SCALE GENOMIC DNA]</scope>
    <source>
        <strain evidence="2 3">MCA 2997</strain>
    </source>
</reference>
<protein>
    <submittedName>
        <fullName evidence="2">Uncharacterized protein</fullName>
    </submittedName>
</protein>
<feature type="transmembrane region" description="Helical" evidence="1">
    <location>
        <begin position="52"/>
        <end position="74"/>
    </location>
</feature>
<dbReference type="STRING" id="1381753.V2XG94"/>
<comment type="caution">
    <text evidence="2">The sequence shown here is derived from an EMBL/GenBank/DDBJ whole genome shotgun (WGS) entry which is preliminary data.</text>
</comment>
<evidence type="ECO:0000313" key="3">
    <source>
        <dbReference type="Proteomes" id="UP000017559"/>
    </source>
</evidence>
<sequence>MSALFILATAGLVFNVNNIVNQLLWKVASLSGAPNSELPLDPLILGPMTPQYIMMLLSNIITDAILIWRCYIVWGGNIRAIILPTLLCIANNILGIVVTTHYCEYFEFTIIAIVFNSNFDSSIQIISAFLIMTALTNLLITFSIAGRIYIISHKAAKYVGKNVNKMYWTVITIVLESGLMYPLQIAYAILGSAKLNDVPHGASAVDFESGIAPTLVIVHTGLGISVESVEQMVSTMHAAAVTESKQSTENIVDILPPETGGRRFNDSVYSEDISAKIKVTMDVERT</sequence>
<accession>V2XG94</accession>
<name>V2XG94_MONRO</name>
<dbReference type="Proteomes" id="UP000017559">
    <property type="component" value="Unassembled WGS sequence"/>
</dbReference>
<dbReference type="OrthoDB" id="3265563at2759"/>
<proteinExistence type="predicted"/>
<gene>
    <name evidence="2" type="ORF">Moror_10509</name>
</gene>
<keyword evidence="1" id="KW-0472">Membrane</keyword>
<feature type="transmembrane region" description="Helical" evidence="1">
    <location>
        <begin position="81"/>
        <end position="102"/>
    </location>
</feature>
<dbReference type="KEGG" id="mrr:Moror_10509"/>
<feature type="transmembrane region" description="Helical" evidence="1">
    <location>
        <begin position="166"/>
        <end position="190"/>
    </location>
</feature>
<keyword evidence="1" id="KW-1133">Transmembrane helix</keyword>
<evidence type="ECO:0000256" key="1">
    <source>
        <dbReference type="SAM" id="Phobius"/>
    </source>
</evidence>
<feature type="transmembrane region" description="Helical" evidence="1">
    <location>
        <begin position="122"/>
        <end position="145"/>
    </location>
</feature>
<organism evidence="2 3">
    <name type="scientific">Moniliophthora roreri (strain MCA 2997)</name>
    <name type="common">Cocoa frosty pod rot fungus</name>
    <name type="synonym">Crinipellis roreri</name>
    <dbReference type="NCBI Taxonomy" id="1381753"/>
    <lineage>
        <taxon>Eukaryota</taxon>
        <taxon>Fungi</taxon>
        <taxon>Dikarya</taxon>
        <taxon>Basidiomycota</taxon>
        <taxon>Agaricomycotina</taxon>
        <taxon>Agaricomycetes</taxon>
        <taxon>Agaricomycetidae</taxon>
        <taxon>Agaricales</taxon>
        <taxon>Marasmiineae</taxon>
        <taxon>Marasmiaceae</taxon>
        <taxon>Moniliophthora</taxon>
    </lineage>
</organism>
<evidence type="ECO:0000313" key="2">
    <source>
        <dbReference type="EMBL" id="ESK91846.1"/>
    </source>
</evidence>
<keyword evidence="1" id="KW-0812">Transmembrane</keyword>
<dbReference type="EMBL" id="AWSO01000315">
    <property type="protein sequence ID" value="ESK91846.1"/>
    <property type="molecule type" value="Genomic_DNA"/>
</dbReference>
<keyword evidence="3" id="KW-1185">Reference proteome</keyword>